<dbReference type="EC" id="3.1.3.48" evidence="2"/>
<evidence type="ECO:0000256" key="7">
    <source>
        <dbReference type="ARBA" id="ARBA00023306"/>
    </source>
</evidence>
<keyword evidence="11" id="KW-1185">Reference proteome</keyword>
<keyword evidence="5" id="KW-0378">Hydrolase</keyword>
<evidence type="ECO:0000256" key="4">
    <source>
        <dbReference type="ARBA" id="ARBA00022776"/>
    </source>
</evidence>
<evidence type="ECO:0000313" key="10">
    <source>
        <dbReference type="EMBL" id="OHT08627.1"/>
    </source>
</evidence>
<evidence type="ECO:0000259" key="9">
    <source>
        <dbReference type="PROSITE" id="PS50206"/>
    </source>
</evidence>
<sequence>MKNKTIIPSIPFIGNVPKITGETLVDLLTGRYDELFDSLYIIDSRYNYEYNGGHIVGATNVNSSDVLKDMFFKHVIPNTIIVFHCEFSHNRGPQLASVFRETDRNLNRMEYPNLFYPNVFILDGGYRLFYQEHQDFCEGGYTTMLDDAHRINGDLTRATNEFRRNVEKLEHHFKADKPLPKMEDEDDFKSLFENDKNNKTSYEFLKSPTPWSCSTSQSPVSSKMLNFFSSPAKPRRVMKPDI</sequence>
<dbReference type="GO" id="GO:0005634">
    <property type="term" value="C:nucleus"/>
    <property type="evidence" value="ECO:0007669"/>
    <property type="project" value="TreeGrafter"/>
</dbReference>
<dbReference type="RefSeq" id="XP_068361763.1">
    <property type="nucleotide sequence ID" value="XM_068502788.1"/>
</dbReference>
<dbReference type="PANTHER" id="PTHR10828">
    <property type="entry name" value="M-PHASE INDUCER PHOSPHATASE DUAL SPECIFICITY PHOSPHATASE CDC25"/>
    <property type="match status" value="1"/>
</dbReference>
<dbReference type="PANTHER" id="PTHR10828:SF17">
    <property type="entry name" value="PROTEIN-TYROSINE-PHOSPHATASE"/>
    <property type="match status" value="1"/>
</dbReference>
<dbReference type="EMBL" id="MLAK01000662">
    <property type="protein sequence ID" value="OHT08627.1"/>
    <property type="molecule type" value="Genomic_DNA"/>
</dbReference>
<dbReference type="OrthoDB" id="26523at2759"/>
<dbReference type="FunFam" id="3.40.250.10:FF:000021">
    <property type="entry name" value="M-phase inducer phosphatase cdc-25.2"/>
    <property type="match status" value="1"/>
</dbReference>
<dbReference type="GO" id="GO:0004725">
    <property type="term" value="F:protein tyrosine phosphatase activity"/>
    <property type="evidence" value="ECO:0007669"/>
    <property type="project" value="UniProtKB-EC"/>
</dbReference>
<evidence type="ECO:0000313" key="11">
    <source>
        <dbReference type="Proteomes" id="UP000179807"/>
    </source>
</evidence>
<dbReference type="GeneID" id="94837492"/>
<organism evidence="10 11">
    <name type="scientific">Tritrichomonas foetus</name>
    <dbReference type="NCBI Taxonomy" id="1144522"/>
    <lineage>
        <taxon>Eukaryota</taxon>
        <taxon>Metamonada</taxon>
        <taxon>Parabasalia</taxon>
        <taxon>Tritrichomonadida</taxon>
        <taxon>Tritrichomonadidae</taxon>
        <taxon>Tritrichomonas</taxon>
    </lineage>
</organism>
<protein>
    <recommendedName>
        <fullName evidence="2">protein-tyrosine-phosphatase</fullName>
        <ecNumber evidence="2">3.1.3.48</ecNumber>
    </recommendedName>
</protein>
<dbReference type="Gene3D" id="3.40.250.10">
    <property type="entry name" value="Rhodanese-like domain"/>
    <property type="match status" value="1"/>
</dbReference>
<evidence type="ECO:0000256" key="1">
    <source>
        <dbReference type="ARBA" id="ARBA00011065"/>
    </source>
</evidence>
<evidence type="ECO:0000256" key="2">
    <source>
        <dbReference type="ARBA" id="ARBA00013064"/>
    </source>
</evidence>
<reference evidence="10" key="1">
    <citation type="submission" date="2016-10" db="EMBL/GenBank/DDBJ databases">
        <authorList>
            <person name="Benchimol M."/>
            <person name="Almeida L.G."/>
            <person name="Vasconcelos A.T."/>
            <person name="Perreira-Neves A."/>
            <person name="Rosa I.A."/>
            <person name="Tasca T."/>
            <person name="Bogo M.R."/>
            <person name="de Souza W."/>
        </authorList>
    </citation>
    <scope>NUCLEOTIDE SEQUENCE [LARGE SCALE GENOMIC DNA]</scope>
    <source>
        <strain evidence="10">K</strain>
    </source>
</reference>
<proteinExistence type="inferred from homology"/>
<dbReference type="GO" id="GO:0000086">
    <property type="term" value="P:G2/M transition of mitotic cell cycle"/>
    <property type="evidence" value="ECO:0007669"/>
    <property type="project" value="TreeGrafter"/>
</dbReference>
<dbReference type="Pfam" id="PF00581">
    <property type="entry name" value="Rhodanese"/>
    <property type="match status" value="1"/>
</dbReference>
<dbReference type="PRINTS" id="PR00716">
    <property type="entry name" value="MPIPHPHTASE"/>
</dbReference>
<keyword evidence="3" id="KW-0132">Cell division</keyword>
<comment type="catalytic activity">
    <reaction evidence="8">
        <text>O-phospho-L-tyrosyl-[protein] + H2O = L-tyrosyl-[protein] + phosphate</text>
        <dbReference type="Rhea" id="RHEA:10684"/>
        <dbReference type="Rhea" id="RHEA-COMP:10136"/>
        <dbReference type="Rhea" id="RHEA-COMP:20101"/>
        <dbReference type="ChEBI" id="CHEBI:15377"/>
        <dbReference type="ChEBI" id="CHEBI:43474"/>
        <dbReference type="ChEBI" id="CHEBI:46858"/>
        <dbReference type="ChEBI" id="CHEBI:61978"/>
        <dbReference type="EC" id="3.1.3.48"/>
    </reaction>
</comment>
<dbReference type="VEuPathDB" id="TrichDB:TRFO_22815"/>
<feature type="domain" description="Rhodanese" evidence="9">
    <location>
        <begin position="35"/>
        <end position="138"/>
    </location>
</feature>
<dbReference type="InterPro" id="IPR000751">
    <property type="entry name" value="MPI_Phosphatase"/>
</dbReference>
<dbReference type="GO" id="GO:0005737">
    <property type="term" value="C:cytoplasm"/>
    <property type="evidence" value="ECO:0007669"/>
    <property type="project" value="TreeGrafter"/>
</dbReference>
<dbReference type="InterPro" id="IPR001763">
    <property type="entry name" value="Rhodanese-like_dom"/>
</dbReference>
<dbReference type="InterPro" id="IPR036873">
    <property type="entry name" value="Rhodanese-like_dom_sf"/>
</dbReference>
<comment type="caution">
    <text evidence="10">The sequence shown here is derived from an EMBL/GenBank/DDBJ whole genome shotgun (WGS) entry which is preliminary data.</text>
</comment>
<name>A0A1J4KBM5_9EUKA</name>
<evidence type="ECO:0000256" key="3">
    <source>
        <dbReference type="ARBA" id="ARBA00022618"/>
    </source>
</evidence>
<keyword evidence="7" id="KW-0131">Cell cycle</keyword>
<dbReference type="GO" id="GO:0051301">
    <property type="term" value="P:cell division"/>
    <property type="evidence" value="ECO:0007669"/>
    <property type="project" value="UniProtKB-KW"/>
</dbReference>
<comment type="similarity">
    <text evidence="1">Belongs to the MPI phosphatase family.</text>
</comment>
<evidence type="ECO:0000256" key="5">
    <source>
        <dbReference type="ARBA" id="ARBA00022801"/>
    </source>
</evidence>
<keyword evidence="4" id="KW-0498">Mitosis</keyword>
<dbReference type="AlphaFoldDB" id="A0A1J4KBM5"/>
<dbReference type="SMART" id="SM00450">
    <property type="entry name" value="RHOD"/>
    <property type="match status" value="1"/>
</dbReference>
<dbReference type="SUPFAM" id="SSF52821">
    <property type="entry name" value="Rhodanese/Cell cycle control phosphatase"/>
    <property type="match status" value="1"/>
</dbReference>
<keyword evidence="6" id="KW-0904">Protein phosphatase</keyword>
<dbReference type="Proteomes" id="UP000179807">
    <property type="component" value="Unassembled WGS sequence"/>
</dbReference>
<dbReference type="PROSITE" id="PS50206">
    <property type="entry name" value="RHODANESE_3"/>
    <property type="match status" value="1"/>
</dbReference>
<dbReference type="GO" id="GO:0010971">
    <property type="term" value="P:positive regulation of G2/M transition of mitotic cell cycle"/>
    <property type="evidence" value="ECO:0007669"/>
    <property type="project" value="TreeGrafter"/>
</dbReference>
<gene>
    <name evidence="10" type="ORF">TRFO_22815</name>
</gene>
<evidence type="ECO:0000256" key="6">
    <source>
        <dbReference type="ARBA" id="ARBA00022912"/>
    </source>
</evidence>
<evidence type="ECO:0000256" key="8">
    <source>
        <dbReference type="ARBA" id="ARBA00051722"/>
    </source>
</evidence>
<dbReference type="GO" id="GO:0110032">
    <property type="term" value="P:positive regulation of G2/MI transition of meiotic cell cycle"/>
    <property type="evidence" value="ECO:0007669"/>
    <property type="project" value="TreeGrafter"/>
</dbReference>
<accession>A0A1J4KBM5</accession>